<accession>A0ABV5X2C9</accession>
<reference evidence="1 2" key="1">
    <citation type="submission" date="2024-09" db="EMBL/GenBank/DDBJ databases">
        <authorList>
            <person name="Sun Q."/>
            <person name="Mori K."/>
        </authorList>
    </citation>
    <scope>NUCLEOTIDE SEQUENCE [LARGE SCALE GENOMIC DNA]</scope>
    <source>
        <strain evidence="1 2">JCM 11683</strain>
    </source>
</reference>
<sequence>MLTASQRAQWRSARDTLDGHLISTLDRIMATAHGAPGKETKDLILTAIPEVVKAHGTVTAELTAEFYALARTNASLNDLFTPEPVWDPNEQQIAGSLRWALRPINGEQYTGEDYARAVDRVRAAMTRLMRQTEGTTVMENVRRDPRRPLYRRVPEAGACGWCMMLATRGHVYTKDTVGGPHKRYHDRCKCSSEPQYPGEELPPLVQAARKAYYDFYYPDDSGNPSPEGLQQFFNFVQDGGLGDRPRPGRDSKGRYRLTVDGQEVPFTFDDIPLSRSRLWKHISTIGGGRGGHLVDHAAHWAQDSDWLNVPKTIFPAGYTREDFSRHLGAVMRDPTSIFGDVGGAFFFRREVEGGLTVEAIVGRAGDGSWRIRSFYPVAGDGALTVRPKSQRATPLPTAIPRVRHSE</sequence>
<dbReference type="EMBL" id="JBHMAU010000052">
    <property type="protein sequence ID" value="MFB9776328.1"/>
    <property type="molecule type" value="Genomic_DNA"/>
</dbReference>
<organism evidence="1 2">
    <name type="scientific">Brevibacterium otitidis</name>
    <dbReference type="NCBI Taxonomy" id="53364"/>
    <lineage>
        <taxon>Bacteria</taxon>
        <taxon>Bacillati</taxon>
        <taxon>Actinomycetota</taxon>
        <taxon>Actinomycetes</taxon>
        <taxon>Micrococcales</taxon>
        <taxon>Brevibacteriaceae</taxon>
        <taxon>Brevibacterium</taxon>
    </lineage>
</organism>
<gene>
    <name evidence="1" type="ORF">ACFFN1_07915</name>
</gene>
<dbReference type="InterPro" id="IPR057369">
    <property type="entry name" value="VG15"/>
</dbReference>
<proteinExistence type="predicted"/>
<comment type="caution">
    <text evidence="1">The sequence shown here is derived from an EMBL/GenBank/DDBJ whole genome shotgun (WGS) entry which is preliminary data.</text>
</comment>
<dbReference type="Pfam" id="PF25310">
    <property type="entry name" value="VG15"/>
    <property type="match status" value="1"/>
</dbReference>
<dbReference type="RefSeq" id="WP_376840141.1">
    <property type="nucleotide sequence ID" value="NZ_JBHMAU010000052.1"/>
</dbReference>
<dbReference type="Proteomes" id="UP001589707">
    <property type="component" value="Unassembled WGS sequence"/>
</dbReference>
<protein>
    <submittedName>
        <fullName evidence="1">Uncharacterized protein</fullName>
    </submittedName>
</protein>
<evidence type="ECO:0000313" key="1">
    <source>
        <dbReference type="EMBL" id="MFB9776328.1"/>
    </source>
</evidence>
<name>A0ABV5X2C9_9MICO</name>
<keyword evidence="2" id="KW-1185">Reference proteome</keyword>
<evidence type="ECO:0000313" key="2">
    <source>
        <dbReference type="Proteomes" id="UP001589707"/>
    </source>
</evidence>